<dbReference type="PROSITE" id="PS51746">
    <property type="entry name" value="PPM_2"/>
    <property type="match status" value="1"/>
</dbReference>
<dbReference type="Gene3D" id="2.60.40.10">
    <property type="entry name" value="Immunoglobulins"/>
    <property type="match status" value="2"/>
</dbReference>
<dbReference type="InterPro" id="IPR002044">
    <property type="entry name" value="CBM20"/>
</dbReference>
<evidence type="ECO:0008006" key="5">
    <source>
        <dbReference type="Google" id="ProtNLM"/>
    </source>
</evidence>
<evidence type="ECO:0000259" key="2">
    <source>
        <dbReference type="PROSITE" id="PS51746"/>
    </source>
</evidence>
<dbReference type="InterPro" id="IPR036457">
    <property type="entry name" value="PPM-type-like_dom_sf"/>
</dbReference>
<protein>
    <recommendedName>
        <fullName evidence="5">Protein-serine/threonine phosphatase</fullName>
    </recommendedName>
</protein>
<reference evidence="3" key="1">
    <citation type="submission" date="2023-08" db="EMBL/GenBank/DDBJ databases">
        <authorList>
            <person name="Chen Y."/>
            <person name="Shah S."/>
            <person name="Dougan E. K."/>
            <person name="Thang M."/>
            <person name="Chan C."/>
        </authorList>
    </citation>
    <scope>NUCLEOTIDE SEQUENCE</scope>
</reference>
<dbReference type="GO" id="GO:2001070">
    <property type="term" value="F:starch binding"/>
    <property type="evidence" value="ECO:0007669"/>
    <property type="project" value="InterPro"/>
</dbReference>
<dbReference type="EMBL" id="CAUJNA010000086">
    <property type="protein sequence ID" value="CAJ1371559.1"/>
    <property type="molecule type" value="Genomic_DNA"/>
</dbReference>
<dbReference type="InterPro" id="IPR013783">
    <property type="entry name" value="Ig-like_fold"/>
</dbReference>
<dbReference type="InterPro" id="IPR015655">
    <property type="entry name" value="PP2C"/>
</dbReference>
<accession>A0AA36HNE5</accession>
<dbReference type="SMART" id="SM00332">
    <property type="entry name" value="PP2Cc"/>
    <property type="match status" value="1"/>
</dbReference>
<organism evidence="3 4">
    <name type="scientific">Effrenium voratum</name>
    <dbReference type="NCBI Taxonomy" id="2562239"/>
    <lineage>
        <taxon>Eukaryota</taxon>
        <taxon>Sar</taxon>
        <taxon>Alveolata</taxon>
        <taxon>Dinophyceae</taxon>
        <taxon>Suessiales</taxon>
        <taxon>Symbiodiniaceae</taxon>
        <taxon>Effrenium</taxon>
    </lineage>
</organism>
<dbReference type="SUPFAM" id="SSF49452">
    <property type="entry name" value="Starch-binding domain-like"/>
    <property type="match status" value="2"/>
</dbReference>
<dbReference type="Pfam" id="PF00481">
    <property type="entry name" value="PP2C"/>
    <property type="match status" value="1"/>
</dbReference>
<sequence>MLVSFRVKCSDTRLGFHVRVVGSTPALGAWDPRKGIALTTSPDDFPVWKSAAQLTVDKGSICEYKYIICDDTGATVQWEDGANRTLCVVEGLAPPSVLSISESWMTYDPDHVRFGHAQPSAPGKASASVAGGAVEFILKCAETRVGWHVRVVGSPPALGGWDPHKGIALCTSASDFPVWRSQPIPLEGEAEYKLVICDDTGHAVVWEERANRTMRDLTSGGLAPLSSVIAVYAVWGAQADDQCDLRSSDANRTLCAPRASTLLERNASKSDLDGMTSERQQARIELEKAPCQDLLNKTFATKVRGHIHGLIQKGESHRDDRERVSFGSIPSAPPAFVACQKGHKAFMQSCNQDNFSVTHFNSGHTLVCAFDGHGPYGHLVATRAVQTVPWFMVNESGFSGAVDEEAVEEALTSAFEKAQRDLVIHSLENHWDVECSGCTAVAVLFKKDKVWTCNAGDCRAVLGSEVDGKVIFATEDHKAHIQRERDRIEAMGGEVLVQTGGGVTTSRVLAAGGKVGLSAARALGDQSLKKYGVCATPEVVLTTVDLSKKVFVIVASDGMWQFLSSECVVEAVAAKIPKVGPAKTLELLQQKAFREWSDHDGNYCDDITAVLVQLW</sequence>
<dbReference type="AlphaFoldDB" id="A0AA36HNE5"/>
<name>A0AA36HNE5_9DINO</name>
<dbReference type="SUPFAM" id="SSF81606">
    <property type="entry name" value="PP2C-like"/>
    <property type="match status" value="1"/>
</dbReference>
<gene>
    <name evidence="3" type="ORF">EVOR1521_LOCUS1854</name>
</gene>
<dbReference type="Pfam" id="PF00686">
    <property type="entry name" value="CBM_20"/>
    <property type="match status" value="2"/>
</dbReference>
<dbReference type="Gene3D" id="3.60.40.10">
    <property type="entry name" value="PPM-type phosphatase domain"/>
    <property type="match status" value="1"/>
</dbReference>
<dbReference type="GO" id="GO:0004722">
    <property type="term" value="F:protein serine/threonine phosphatase activity"/>
    <property type="evidence" value="ECO:0007669"/>
    <property type="project" value="InterPro"/>
</dbReference>
<comment type="caution">
    <text evidence="3">The sequence shown here is derived from an EMBL/GenBank/DDBJ whole genome shotgun (WGS) entry which is preliminary data.</text>
</comment>
<dbReference type="CDD" id="cd05467">
    <property type="entry name" value="CBM20"/>
    <property type="match status" value="2"/>
</dbReference>
<feature type="domain" description="PPM-type phosphatase" evidence="2">
    <location>
        <begin position="334"/>
        <end position="614"/>
    </location>
</feature>
<keyword evidence="4" id="KW-1185">Reference proteome</keyword>
<dbReference type="InterPro" id="IPR013784">
    <property type="entry name" value="Carb-bd-like_fold"/>
</dbReference>
<evidence type="ECO:0000259" key="1">
    <source>
        <dbReference type="PROSITE" id="PS51166"/>
    </source>
</evidence>
<dbReference type="CDD" id="cd00143">
    <property type="entry name" value="PP2Cc"/>
    <property type="match status" value="1"/>
</dbReference>
<dbReference type="PROSITE" id="PS51166">
    <property type="entry name" value="CBM20"/>
    <property type="match status" value="2"/>
</dbReference>
<evidence type="ECO:0000313" key="3">
    <source>
        <dbReference type="EMBL" id="CAJ1371559.1"/>
    </source>
</evidence>
<feature type="domain" description="CBM20" evidence="1">
    <location>
        <begin position="1"/>
        <end position="106"/>
    </location>
</feature>
<evidence type="ECO:0000313" key="4">
    <source>
        <dbReference type="Proteomes" id="UP001178507"/>
    </source>
</evidence>
<feature type="domain" description="CBM20" evidence="1">
    <location>
        <begin position="126"/>
        <end position="237"/>
    </location>
</feature>
<dbReference type="SMART" id="SM01065">
    <property type="entry name" value="CBM_2"/>
    <property type="match status" value="2"/>
</dbReference>
<dbReference type="Proteomes" id="UP001178507">
    <property type="component" value="Unassembled WGS sequence"/>
</dbReference>
<proteinExistence type="predicted"/>
<dbReference type="PANTHER" id="PTHR47992">
    <property type="entry name" value="PROTEIN PHOSPHATASE"/>
    <property type="match status" value="1"/>
</dbReference>
<dbReference type="InterPro" id="IPR001932">
    <property type="entry name" value="PPM-type_phosphatase-like_dom"/>
</dbReference>